<feature type="chain" id="PRO_5039154805" description="Periplasmic binding protein domain-containing protein" evidence="5">
    <location>
        <begin position="22"/>
        <end position="369"/>
    </location>
</feature>
<feature type="domain" description="Periplasmic binding protein" evidence="6">
    <location>
        <begin position="83"/>
        <end position="341"/>
    </location>
</feature>
<evidence type="ECO:0000256" key="4">
    <source>
        <dbReference type="SAM" id="MobiDB-lite"/>
    </source>
</evidence>
<comment type="similarity">
    <text evidence="2">Belongs to the bacterial solute-binding protein 2 family.</text>
</comment>
<dbReference type="RefSeq" id="WP_002565819.1">
    <property type="nucleotide sequence ID" value="NZ_DS480677.1"/>
</dbReference>
<comment type="subcellular location">
    <subcellularLocation>
        <location evidence="1">Cell envelope</location>
    </subcellularLocation>
</comment>
<feature type="signal peptide" evidence="5">
    <location>
        <begin position="1"/>
        <end position="21"/>
    </location>
</feature>
<evidence type="ECO:0000256" key="3">
    <source>
        <dbReference type="ARBA" id="ARBA00022729"/>
    </source>
</evidence>
<sequence length="369" mass="40707">MKKLAVLFLAAFMGLTACSSAQKDTPTESPTTEASTTATGTETADTQSVPSEKEQIPHTEVDIKYPAIIEVNEDVYADKPYKIAYANWNDENSISIIVRDSVLDACRYYGVDCMVFDNKQDANQAITNCDTAIQAGVDYYLNFNQDESINAAIADKLEKAGIPMISIQTKARDGIDPEYHIDNYKFGTLCGELLIKEAGERWPDEKPVLFVAGHPESGVNFIQRAEGCKDSVLEALPKTEVFEISTEGDPEITRQRTADFLTAHPNGKIMMWCHIDQNTMGMLAAVKAAGRVDDVIITSCGANPVAFEELKKDDSPILGTVAQFSERFGWDLLPMVIEHLNDGTKPPLETVPPLDIITKENLYTYYPDA</sequence>
<dbReference type="Pfam" id="PF13407">
    <property type="entry name" value="Peripla_BP_4"/>
    <property type="match status" value="1"/>
</dbReference>
<feature type="region of interest" description="Disordered" evidence="4">
    <location>
        <begin position="21"/>
        <end position="56"/>
    </location>
</feature>
<dbReference type="GO" id="GO:0030246">
    <property type="term" value="F:carbohydrate binding"/>
    <property type="evidence" value="ECO:0007669"/>
    <property type="project" value="UniProtKB-ARBA"/>
</dbReference>
<dbReference type="PANTHER" id="PTHR46847:SF1">
    <property type="entry name" value="D-ALLOSE-BINDING PERIPLASMIC PROTEIN-RELATED"/>
    <property type="match status" value="1"/>
</dbReference>
<protein>
    <recommendedName>
        <fullName evidence="6">Periplasmic binding protein domain-containing protein</fullName>
    </recommendedName>
</protein>
<dbReference type="PaxDb" id="411902-CLOBOL_01804"/>
<dbReference type="CDD" id="cd01536">
    <property type="entry name" value="PBP1_ABC_sugar_binding-like"/>
    <property type="match status" value="1"/>
</dbReference>
<proteinExistence type="inferred from homology"/>
<name>A8RM26_ENTBW</name>
<dbReference type="InterPro" id="IPR028082">
    <property type="entry name" value="Peripla_BP_I"/>
</dbReference>
<dbReference type="HOGENOM" id="CLU_749456_0_0_9"/>
<dbReference type="GO" id="GO:0030313">
    <property type="term" value="C:cell envelope"/>
    <property type="evidence" value="ECO:0007669"/>
    <property type="project" value="UniProtKB-SubCell"/>
</dbReference>
<evidence type="ECO:0000259" key="6">
    <source>
        <dbReference type="Pfam" id="PF13407"/>
    </source>
</evidence>
<feature type="compositionally biased region" description="Low complexity" evidence="4">
    <location>
        <begin position="27"/>
        <end position="46"/>
    </location>
</feature>
<dbReference type="Proteomes" id="UP000005396">
    <property type="component" value="Unassembled WGS sequence"/>
</dbReference>
<dbReference type="SUPFAM" id="SSF53822">
    <property type="entry name" value="Periplasmic binding protein-like I"/>
    <property type="match status" value="1"/>
</dbReference>
<accession>A8RM26</accession>
<dbReference type="PANTHER" id="PTHR46847">
    <property type="entry name" value="D-ALLOSE-BINDING PERIPLASMIC PROTEIN-RELATED"/>
    <property type="match status" value="1"/>
</dbReference>
<keyword evidence="3 5" id="KW-0732">Signal</keyword>
<dbReference type="PROSITE" id="PS51257">
    <property type="entry name" value="PROKAR_LIPOPROTEIN"/>
    <property type="match status" value="1"/>
</dbReference>
<organism evidence="7 8">
    <name type="scientific">Enterocloster bolteae (strain ATCC BAA-613 / DSM 15670 / CCUG 46953 / JCM 12243 / WAL 16351)</name>
    <name type="common">Clostridium bolteae</name>
    <dbReference type="NCBI Taxonomy" id="411902"/>
    <lineage>
        <taxon>Bacteria</taxon>
        <taxon>Bacillati</taxon>
        <taxon>Bacillota</taxon>
        <taxon>Clostridia</taxon>
        <taxon>Lachnospirales</taxon>
        <taxon>Lachnospiraceae</taxon>
        <taxon>Enterocloster</taxon>
    </lineage>
</organism>
<dbReference type="eggNOG" id="COG1879">
    <property type="taxonomic scope" value="Bacteria"/>
</dbReference>
<comment type="caution">
    <text evidence="7">The sequence shown here is derived from an EMBL/GenBank/DDBJ whole genome shotgun (WGS) entry which is preliminary data.</text>
</comment>
<evidence type="ECO:0000256" key="2">
    <source>
        <dbReference type="ARBA" id="ARBA00007639"/>
    </source>
</evidence>
<evidence type="ECO:0000313" key="8">
    <source>
        <dbReference type="Proteomes" id="UP000005396"/>
    </source>
</evidence>
<gene>
    <name evidence="7" type="ORF">CLOBOL_01804</name>
</gene>
<dbReference type="EMBL" id="ABCC02000020">
    <property type="protein sequence ID" value="EDP17852.1"/>
    <property type="molecule type" value="Genomic_DNA"/>
</dbReference>
<dbReference type="AlphaFoldDB" id="A8RM26"/>
<evidence type="ECO:0000256" key="5">
    <source>
        <dbReference type="SAM" id="SignalP"/>
    </source>
</evidence>
<evidence type="ECO:0000313" key="7">
    <source>
        <dbReference type="EMBL" id="EDP17852.1"/>
    </source>
</evidence>
<reference evidence="7 8" key="1">
    <citation type="submission" date="2007-08" db="EMBL/GenBank/DDBJ databases">
        <authorList>
            <person name="Fulton L."/>
            <person name="Clifton S."/>
            <person name="Fulton B."/>
            <person name="Xu J."/>
            <person name="Minx P."/>
            <person name="Pepin K.H."/>
            <person name="Johnson M."/>
            <person name="Thiruvilangam P."/>
            <person name="Bhonagiri V."/>
            <person name="Nash W.E."/>
            <person name="Mardis E.R."/>
            <person name="Wilson R.K."/>
        </authorList>
    </citation>
    <scope>NUCLEOTIDE SEQUENCE [LARGE SCALE GENOMIC DNA]</scope>
    <source>
        <strain evidence="8">ATCC BAA-613 / DSM 15670 / CCUG 46953 / JCM 12243 / WAL 16351</strain>
    </source>
</reference>
<evidence type="ECO:0000256" key="1">
    <source>
        <dbReference type="ARBA" id="ARBA00004196"/>
    </source>
</evidence>
<reference evidence="7 8" key="2">
    <citation type="submission" date="2007-09" db="EMBL/GenBank/DDBJ databases">
        <title>Draft genome sequence of Clostridium bolteae (ATCC BAA-613).</title>
        <authorList>
            <person name="Sudarsanam P."/>
            <person name="Ley R."/>
            <person name="Guruge J."/>
            <person name="Turnbaugh P.J."/>
            <person name="Mahowald M."/>
            <person name="Liep D."/>
            <person name="Gordon J."/>
        </authorList>
    </citation>
    <scope>NUCLEOTIDE SEQUENCE [LARGE SCALE GENOMIC DNA]</scope>
    <source>
        <strain evidence="8">ATCC BAA-613 / DSM 15670 / CCUG 46953 / JCM 12243 / WAL 16351</strain>
    </source>
</reference>
<dbReference type="InterPro" id="IPR025997">
    <property type="entry name" value="SBP_2_dom"/>
</dbReference>
<dbReference type="Gene3D" id="3.40.50.2300">
    <property type="match status" value="2"/>
</dbReference>